<evidence type="ECO:0000256" key="2">
    <source>
        <dbReference type="SAM" id="MobiDB-lite"/>
    </source>
</evidence>
<feature type="domain" description="Cyclin C-terminal" evidence="4">
    <location>
        <begin position="163"/>
        <end position="262"/>
    </location>
</feature>
<evidence type="ECO:0000259" key="3">
    <source>
        <dbReference type="Pfam" id="PF00134"/>
    </source>
</evidence>
<accession>A0A1Z5KCJ2</accession>
<dbReference type="InParanoid" id="A0A1Z5KCJ2"/>
<feature type="region of interest" description="Disordered" evidence="2">
    <location>
        <begin position="305"/>
        <end position="324"/>
    </location>
</feature>
<evidence type="ECO:0000313" key="6">
    <source>
        <dbReference type="Proteomes" id="UP000198406"/>
    </source>
</evidence>
<dbReference type="GO" id="GO:0016538">
    <property type="term" value="F:cyclin-dependent protein serine/threonine kinase regulator activity"/>
    <property type="evidence" value="ECO:0007669"/>
    <property type="project" value="InterPro"/>
</dbReference>
<evidence type="ECO:0000259" key="4">
    <source>
        <dbReference type="Pfam" id="PF16899"/>
    </source>
</evidence>
<dbReference type="Pfam" id="PF00134">
    <property type="entry name" value="Cyclin_N"/>
    <property type="match status" value="1"/>
</dbReference>
<reference evidence="5 6" key="1">
    <citation type="journal article" date="2015" name="Plant Cell">
        <title>Oil accumulation by the oleaginous diatom Fistulifera solaris as revealed by the genome and transcriptome.</title>
        <authorList>
            <person name="Tanaka T."/>
            <person name="Maeda Y."/>
            <person name="Veluchamy A."/>
            <person name="Tanaka M."/>
            <person name="Abida H."/>
            <person name="Marechal E."/>
            <person name="Bowler C."/>
            <person name="Muto M."/>
            <person name="Sunaga Y."/>
            <person name="Tanaka M."/>
            <person name="Yoshino T."/>
            <person name="Taniguchi T."/>
            <person name="Fukuda Y."/>
            <person name="Nemoto M."/>
            <person name="Matsumoto M."/>
            <person name="Wong P.S."/>
            <person name="Aburatani S."/>
            <person name="Fujibuchi W."/>
        </authorList>
    </citation>
    <scope>NUCLEOTIDE SEQUENCE [LARGE SCALE GENOMIC DNA]</scope>
    <source>
        <strain evidence="5 6">JPCC DA0580</strain>
    </source>
</reference>
<dbReference type="EMBL" id="BDSP01000205">
    <property type="protein sequence ID" value="GAX23989.1"/>
    <property type="molecule type" value="Genomic_DNA"/>
</dbReference>
<protein>
    <submittedName>
        <fullName evidence="5">Cyclin H</fullName>
    </submittedName>
</protein>
<name>A0A1Z5KCJ2_FISSO</name>
<dbReference type="InterPro" id="IPR006671">
    <property type="entry name" value="Cyclin_N"/>
</dbReference>
<comment type="caution">
    <text evidence="5">The sequence shown here is derived from an EMBL/GenBank/DDBJ whole genome shotgun (WGS) entry which is preliminary data.</text>
</comment>
<dbReference type="Proteomes" id="UP000198406">
    <property type="component" value="Unassembled WGS sequence"/>
</dbReference>
<dbReference type="InterPro" id="IPR031658">
    <property type="entry name" value="Cyclin_C_2"/>
</dbReference>
<dbReference type="GO" id="GO:0006357">
    <property type="term" value="P:regulation of transcription by RNA polymerase II"/>
    <property type="evidence" value="ECO:0007669"/>
    <property type="project" value="InterPro"/>
</dbReference>
<evidence type="ECO:0000256" key="1">
    <source>
        <dbReference type="ARBA" id="ARBA00023127"/>
    </source>
</evidence>
<dbReference type="PANTHER" id="PTHR10026">
    <property type="entry name" value="CYCLIN"/>
    <property type="match status" value="1"/>
</dbReference>
<feature type="domain" description="Cyclin N-terminal" evidence="3">
    <location>
        <begin position="76"/>
        <end position="160"/>
    </location>
</feature>
<sequence length="324" mass="36632">MHANRKAREFITAQSETSNITPTPSYCSAEWKNHSVDDNNLPTEHEYFLTADEETTLVNFYAHKLPNLIGPHALRIRRESKITATAALFLRRFFLSNSVMLYDPKVVMVAAAFLASKVEDATVDIRQLEEGTEAMNAPVPTSDIITTEVALLQGLHFDLRCFHPYKAVVALTEDLRTFLKTKVGQALFVRNNSSNSSMISGQDLIPIYERARTLVDHVVLSDIPLLYAPGQVGMAALMLAQQQQNDLQMDLLGYLKVRFPEQNVAVLEPVLQHLCEMLSELEQQPEDDLSTLKAIHKKLKKVRVWGNSTKNNKGESKKKRRRDE</sequence>
<dbReference type="CDD" id="cd20524">
    <property type="entry name" value="CYCLIN_CCNH_rpt1"/>
    <property type="match status" value="1"/>
</dbReference>
<dbReference type="AlphaFoldDB" id="A0A1Z5KCJ2"/>
<dbReference type="InterPro" id="IPR043198">
    <property type="entry name" value="Cyclin/Ssn8"/>
</dbReference>
<dbReference type="Pfam" id="PF16899">
    <property type="entry name" value="Cyclin_C_2"/>
    <property type="match status" value="1"/>
</dbReference>
<keyword evidence="6" id="KW-1185">Reference proteome</keyword>
<evidence type="ECO:0000313" key="5">
    <source>
        <dbReference type="EMBL" id="GAX23989.1"/>
    </source>
</evidence>
<dbReference type="Gene3D" id="1.10.472.10">
    <property type="entry name" value="Cyclin-like"/>
    <property type="match status" value="2"/>
</dbReference>
<dbReference type="SUPFAM" id="SSF47954">
    <property type="entry name" value="Cyclin-like"/>
    <property type="match status" value="2"/>
</dbReference>
<keyword evidence="1" id="KW-0195">Cyclin</keyword>
<dbReference type="InterPro" id="IPR036915">
    <property type="entry name" value="Cyclin-like_sf"/>
</dbReference>
<dbReference type="OrthoDB" id="41688at2759"/>
<gene>
    <name evidence="5" type="ORF">FisN_26Lh052</name>
</gene>
<dbReference type="CDD" id="cd20525">
    <property type="entry name" value="CYCLIN_CCNH_rpt2"/>
    <property type="match status" value="1"/>
</dbReference>
<organism evidence="5 6">
    <name type="scientific">Fistulifera solaris</name>
    <name type="common">Oleaginous diatom</name>
    <dbReference type="NCBI Taxonomy" id="1519565"/>
    <lineage>
        <taxon>Eukaryota</taxon>
        <taxon>Sar</taxon>
        <taxon>Stramenopiles</taxon>
        <taxon>Ochrophyta</taxon>
        <taxon>Bacillariophyta</taxon>
        <taxon>Bacillariophyceae</taxon>
        <taxon>Bacillariophycidae</taxon>
        <taxon>Naviculales</taxon>
        <taxon>Naviculaceae</taxon>
        <taxon>Fistulifera</taxon>
    </lineage>
</organism>
<proteinExistence type="predicted"/>